<evidence type="ECO:0000256" key="1">
    <source>
        <dbReference type="SAM" id="SignalP"/>
    </source>
</evidence>
<accession>A0A7W6CAC6</accession>
<organism evidence="2 3">
    <name type="scientific">Rhizobium skierniewicense</name>
    <dbReference type="NCBI Taxonomy" id="984260"/>
    <lineage>
        <taxon>Bacteria</taxon>
        <taxon>Pseudomonadati</taxon>
        <taxon>Pseudomonadota</taxon>
        <taxon>Alphaproteobacteria</taxon>
        <taxon>Hyphomicrobiales</taxon>
        <taxon>Rhizobiaceae</taxon>
        <taxon>Rhizobium/Agrobacterium group</taxon>
        <taxon>Rhizobium</taxon>
    </lineage>
</organism>
<proteinExistence type="predicted"/>
<protein>
    <submittedName>
        <fullName evidence="2">Uncharacterized protein</fullName>
    </submittedName>
</protein>
<feature type="signal peptide" evidence="1">
    <location>
        <begin position="1"/>
        <end position="19"/>
    </location>
</feature>
<dbReference type="Proteomes" id="UP000565286">
    <property type="component" value="Unassembled WGS sequence"/>
</dbReference>
<dbReference type="AlphaFoldDB" id="A0A7W6CAC6"/>
<keyword evidence="3" id="KW-1185">Reference proteome</keyword>
<comment type="caution">
    <text evidence="2">The sequence shown here is derived from an EMBL/GenBank/DDBJ whole genome shotgun (WGS) entry which is preliminary data.</text>
</comment>
<name>A0A7W6CAC6_9HYPH</name>
<evidence type="ECO:0000313" key="2">
    <source>
        <dbReference type="EMBL" id="MBB3946157.1"/>
    </source>
</evidence>
<evidence type="ECO:0000313" key="3">
    <source>
        <dbReference type="Proteomes" id="UP000565286"/>
    </source>
</evidence>
<dbReference type="RefSeq" id="WP_183896002.1">
    <property type="nucleotide sequence ID" value="NZ_JACIDV010000005.1"/>
</dbReference>
<dbReference type="EMBL" id="JACIDV010000005">
    <property type="protein sequence ID" value="MBB3946157.1"/>
    <property type="molecule type" value="Genomic_DNA"/>
</dbReference>
<keyword evidence="1" id="KW-0732">Signal</keyword>
<feature type="chain" id="PRO_5031095605" evidence="1">
    <location>
        <begin position="20"/>
        <end position="176"/>
    </location>
</feature>
<reference evidence="2 3" key="1">
    <citation type="submission" date="2020-08" db="EMBL/GenBank/DDBJ databases">
        <title>Genomic Encyclopedia of Type Strains, Phase IV (KMG-IV): sequencing the most valuable type-strain genomes for metagenomic binning, comparative biology and taxonomic classification.</title>
        <authorList>
            <person name="Goeker M."/>
        </authorList>
    </citation>
    <scope>NUCLEOTIDE SEQUENCE [LARGE SCALE GENOMIC DNA]</scope>
    <source>
        <strain evidence="2 3">DSM 26438</strain>
    </source>
</reference>
<gene>
    <name evidence="2" type="ORF">GGQ73_002103</name>
</gene>
<sequence length="176" mass="19723">MRALIYSFFIMCIAGPSSARDLTDFELMTLHVEIAGYETAMKRHDLAKISETVPPRIIHFVAQRAGVPDAQVRSVLTAELQTIMATVTFLKFEMDEKNIAFRQTPTGVPYALVPSMTLMEIKGVKMEANSETLAIIDGKDWYLLRVDDESQISALRQVYPDFADVTFPTGSVKEVE</sequence>